<name>A0A0N5C581_STREA</name>
<evidence type="ECO:0000313" key="2">
    <source>
        <dbReference type="Proteomes" id="UP000046392"/>
    </source>
</evidence>
<keyword evidence="2" id="KW-1185">Reference proteome</keyword>
<keyword evidence="1" id="KW-0472">Membrane</keyword>
<organism evidence="2 3">
    <name type="scientific">Strongyloides papillosus</name>
    <name type="common">Intestinal threadworm</name>
    <dbReference type="NCBI Taxonomy" id="174720"/>
    <lineage>
        <taxon>Eukaryota</taxon>
        <taxon>Metazoa</taxon>
        <taxon>Ecdysozoa</taxon>
        <taxon>Nematoda</taxon>
        <taxon>Chromadorea</taxon>
        <taxon>Rhabditida</taxon>
        <taxon>Tylenchina</taxon>
        <taxon>Panagrolaimomorpha</taxon>
        <taxon>Strongyloidoidea</taxon>
        <taxon>Strongyloididae</taxon>
        <taxon>Strongyloides</taxon>
    </lineage>
</organism>
<reference evidence="3" key="1">
    <citation type="submission" date="2017-02" db="UniProtKB">
        <authorList>
            <consortium name="WormBaseParasite"/>
        </authorList>
    </citation>
    <scope>IDENTIFICATION</scope>
</reference>
<dbReference type="WBParaSite" id="SPAL_0001310800.1">
    <property type="protein sequence ID" value="SPAL_0001310800.1"/>
    <property type="gene ID" value="SPAL_0001310800"/>
</dbReference>
<evidence type="ECO:0000256" key="1">
    <source>
        <dbReference type="SAM" id="Phobius"/>
    </source>
</evidence>
<dbReference type="Proteomes" id="UP000046392">
    <property type="component" value="Unplaced"/>
</dbReference>
<accession>A0A0N5C581</accession>
<protein>
    <submittedName>
        <fullName evidence="3">Membrane protein UL56</fullName>
    </submittedName>
</protein>
<sequence>MEISDKIPVYPTAPSTDIQQQPNRESLPTYVEATSFQQPNINTFQPINPTYPPTYLGSPRVVAVTAPSTCYVETHCPDECHEDWILYRRRAAILALSFFIISVIVFCIIFFSIRSTSGF</sequence>
<evidence type="ECO:0000313" key="3">
    <source>
        <dbReference type="WBParaSite" id="SPAL_0001310800.1"/>
    </source>
</evidence>
<proteinExistence type="predicted"/>
<dbReference type="AlphaFoldDB" id="A0A0N5C581"/>
<keyword evidence="1" id="KW-1133">Transmembrane helix</keyword>
<feature type="transmembrane region" description="Helical" evidence="1">
    <location>
        <begin position="91"/>
        <end position="113"/>
    </location>
</feature>
<keyword evidence="1" id="KW-0812">Transmembrane</keyword>